<dbReference type="EMBL" id="CP023671">
    <property type="protein sequence ID" value="AYE33979.1"/>
    <property type="molecule type" value="Genomic_DNA"/>
</dbReference>
<evidence type="ECO:0000313" key="3">
    <source>
        <dbReference type="EMBL" id="USS00549.1"/>
    </source>
</evidence>
<proteinExistence type="predicted"/>
<dbReference type="Proteomes" id="UP000280586">
    <property type="component" value="Chromosome"/>
</dbReference>
<dbReference type="InterPro" id="IPR012433">
    <property type="entry name" value="Imm11"/>
</dbReference>
<evidence type="ECO:0000313" key="4">
    <source>
        <dbReference type="Proteomes" id="UP000280586"/>
    </source>
</evidence>
<protein>
    <recommendedName>
        <fullName evidence="1">Immunity MXAN-0049 protein domain-containing protein</fullName>
    </recommendedName>
</protein>
<organism evidence="2 4">
    <name type="scientific">Clostridium septicum</name>
    <dbReference type="NCBI Taxonomy" id="1504"/>
    <lineage>
        <taxon>Bacteria</taxon>
        <taxon>Bacillati</taxon>
        <taxon>Bacillota</taxon>
        <taxon>Clostridia</taxon>
        <taxon>Eubacteriales</taxon>
        <taxon>Clostridiaceae</taxon>
        <taxon>Clostridium</taxon>
    </lineage>
</organism>
<name>A0A9N7JKM9_CLOSE</name>
<dbReference type="Proteomes" id="UP001055437">
    <property type="component" value="Chromosome"/>
</dbReference>
<dbReference type="GeneID" id="303560145"/>
<accession>A0A9N7JKM9</accession>
<dbReference type="KEGG" id="csep:CP523_05585"/>
<reference evidence="2 4" key="1">
    <citation type="submission" date="2017-09" db="EMBL/GenBank/DDBJ databases">
        <authorList>
            <person name="Thomas P."/>
            <person name="Seyboldt C."/>
        </authorList>
    </citation>
    <scope>NUCLEOTIDE SEQUENCE [LARGE SCALE GENOMIC DNA]</scope>
    <source>
        <strain evidence="2 4">DSM 7534</strain>
    </source>
</reference>
<keyword evidence="5" id="KW-1185">Reference proteome</keyword>
<evidence type="ECO:0000259" key="1">
    <source>
        <dbReference type="Pfam" id="PF07791"/>
    </source>
</evidence>
<evidence type="ECO:0000313" key="5">
    <source>
        <dbReference type="Proteomes" id="UP001055437"/>
    </source>
</evidence>
<feature type="domain" description="Immunity MXAN-0049 protein" evidence="1">
    <location>
        <begin position="95"/>
        <end position="179"/>
    </location>
</feature>
<dbReference type="Pfam" id="PF07791">
    <property type="entry name" value="Imm11"/>
    <property type="match status" value="1"/>
</dbReference>
<dbReference type="EMBL" id="CP099799">
    <property type="protein sequence ID" value="USS00549.1"/>
    <property type="molecule type" value="Genomic_DNA"/>
</dbReference>
<gene>
    <name evidence="2" type="ORF">CP523_05585</name>
    <name evidence="3" type="ORF">NH397_13840</name>
</gene>
<sequence>MKIWDLQEDVNVYEHITLVNGSNEDWIKFGDMFQGKQLREEWQPLKLKLIQHGGTLKKGDMPYLSPGVPVFSDKAIHVLKSQFSSCVEVLDTDCDIGDYKIINVIKVINCLDYEKSEILRYRDSDRIKAISKYVFKLDLIEKLNIFKIVEQPRGKVFVSDEFRNKVIQSGLEGFKFIEVWDSEE</sequence>
<evidence type="ECO:0000313" key="2">
    <source>
        <dbReference type="EMBL" id="AYE33979.1"/>
    </source>
</evidence>
<reference evidence="3" key="2">
    <citation type="submission" date="2022-06" db="EMBL/GenBank/DDBJ databases">
        <authorList>
            <person name="Holder M.E."/>
            <person name="Ajami N.J."/>
            <person name="Petrosino J.F."/>
        </authorList>
    </citation>
    <scope>NUCLEOTIDE SEQUENCE</scope>
    <source>
        <strain evidence="3">RMA 8861</strain>
    </source>
</reference>
<dbReference type="AlphaFoldDB" id="A0A9N7JKM9"/>
<dbReference type="RefSeq" id="WP_120140638.1">
    <property type="nucleotide sequence ID" value="NZ_CP023671.1"/>
</dbReference>